<evidence type="ECO:0000313" key="1">
    <source>
        <dbReference type="EMBL" id="QJA64991.1"/>
    </source>
</evidence>
<dbReference type="AlphaFoldDB" id="A0A6M3J7C2"/>
<accession>A0A6M3J7C2</accession>
<dbReference type="EMBL" id="MT142494">
    <property type="protein sequence ID" value="QJA82736.1"/>
    <property type="molecule type" value="Genomic_DNA"/>
</dbReference>
<sequence length="414" mass="45079">MAARVLTDVVTIVRSVLKDASTGGDFTDAEINVIVQQVVEEVSQRSPNIVREVLTTTLNSRELDISAIEDLINIEYAEYPTGSDPRDKRNVIEVDRETVEIDTTLTPIAGGSGHLTGTVTFTSGSTAVTGVATLFTTELEADYHIKVSTGTRWYRIASITDATNLVLAEVCRSDDDGADTVNVTDYCYETAYLYCAKIHTLSTTSTLNKAEEKVVIDGSVACTALAYIGKLRENVSKAVSLIGTSDNAIIEMSGEITKAIADLTSGRSQIADERTNAKTAIDKVGARINQALTDLELGRTYINKVNYGGAPESDYGNYASRGLQVASEDLRQAGAYLNQHSTSGRYGDYSARDLSVANGYFNKAGNSLRELTSRLSIAGVINSYQTWANNQLALYKRALVKIERPRIWREYLKD</sequence>
<evidence type="ECO:0000313" key="2">
    <source>
        <dbReference type="EMBL" id="QJA82736.1"/>
    </source>
</evidence>
<reference evidence="1" key="1">
    <citation type="submission" date="2020-03" db="EMBL/GenBank/DDBJ databases">
        <title>The deep terrestrial virosphere.</title>
        <authorList>
            <person name="Holmfeldt K."/>
            <person name="Nilsson E."/>
            <person name="Simone D."/>
            <person name="Lopez-Fernandez M."/>
            <person name="Wu X."/>
            <person name="de Brujin I."/>
            <person name="Lundin D."/>
            <person name="Andersson A."/>
            <person name="Bertilsson S."/>
            <person name="Dopson M."/>
        </authorList>
    </citation>
    <scope>NUCLEOTIDE SEQUENCE</scope>
    <source>
        <strain evidence="2">MM415A00374</strain>
        <strain evidence="1">MM415B00446</strain>
    </source>
</reference>
<name>A0A6M3J7C2_9ZZZZ</name>
<gene>
    <name evidence="2" type="ORF">MM415A00374_0048</name>
    <name evidence="1" type="ORF">MM415B00446_0015</name>
</gene>
<dbReference type="EMBL" id="MT141530">
    <property type="protein sequence ID" value="QJA64991.1"/>
    <property type="molecule type" value="Genomic_DNA"/>
</dbReference>
<protein>
    <submittedName>
        <fullName evidence="1">Uncharacterized protein</fullName>
    </submittedName>
</protein>
<proteinExistence type="predicted"/>
<organism evidence="1">
    <name type="scientific">viral metagenome</name>
    <dbReference type="NCBI Taxonomy" id="1070528"/>
    <lineage>
        <taxon>unclassified sequences</taxon>
        <taxon>metagenomes</taxon>
        <taxon>organismal metagenomes</taxon>
    </lineage>
</organism>